<organism evidence="1 2">
    <name type="scientific">Methanoculleus taiwanensis</name>
    <dbReference type="NCBI Taxonomy" id="1550565"/>
    <lineage>
        <taxon>Archaea</taxon>
        <taxon>Methanobacteriati</taxon>
        <taxon>Methanobacteriota</taxon>
        <taxon>Stenosarchaea group</taxon>
        <taxon>Methanomicrobia</taxon>
        <taxon>Methanomicrobiales</taxon>
        <taxon>Methanomicrobiaceae</taxon>
        <taxon>Methanoculleus</taxon>
    </lineage>
</organism>
<dbReference type="AlphaFoldDB" id="A0A498H414"/>
<evidence type="ECO:0000313" key="2">
    <source>
        <dbReference type="Proteomes" id="UP000290932"/>
    </source>
</evidence>
<dbReference type="OrthoDB" id="117799at2157"/>
<dbReference type="Proteomes" id="UP000290932">
    <property type="component" value="Unassembled WGS sequence"/>
</dbReference>
<protein>
    <recommendedName>
        <fullName evidence="3">Lipocalin-like domain-containing protein</fullName>
    </recommendedName>
</protein>
<gene>
    <name evidence="1" type="ORF">ABH15_00125</name>
</gene>
<keyword evidence="2" id="KW-1185">Reference proteome</keyword>
<dbReference type="RefSeq" id="WP_128692347.1">
    <property type="nucleotide sequence ID" value="NZ_LHQS01000001.1"/>
</dbReference>
<sequence length="149" mass="15670">MNGKIVLCALILLIAVLISGCTTTTSQANTVAAAAGTPDLIGNWTGTMVGYEYGMGYTDFSGYTITMSVTEQNDRIFSGEIFFTNETGSPVWETAPCAGVIGRDGKTIRLIEYGGGSSSGTLIAPDEMELVYSDGSDPFSIAINVLKRS</sequence>
<comment type="caution">
    <text evidence="1">The sequence shown here is derived from an EMBL/GenBank/DDBJ whole genome shotgun (WGS) entry which is preliminary data.</text>
</comment>
<evidence type="ECO:0008006" key="3">
    <source>
        <dbReference type="Google" id="ProtNLM"/>
    </source>
</evidence>
<evidence type="ECO:0000313" key="1">
    <source>
        <dbReference type="EMBL" id="RXE56634.1"/>
    </source>
</evidence>
<accession>A0A498H414</accession>
<dbReference type="EMBL" id="LHQS01000001">
    <property type="protein sequence ID" value="RXE56634.1"/>
    <property type="molecule type" value="Genomic_DNA"/>
</dbReference>
<proteinExistence type="predicted"/>
<name>A0A498H414_9EURY</name>
<dbReference type="PROSITE" id="PS51257">
    <property type="entry name" value="PROKAR_LIPOPROTEIN"/>
    <property type="match status" value="1"/>
</dbReference>
<reference evidence="1 2" key="1">
    <citation type="journal article" date="2015" name="Int. J. Syst. Evol. Microbiol.">
        <title>Methanoculleus taiwanensis sp. nov., a methanogen isolated from deep marine sediment at the deformation front area near Taiwan.</title>
        <authorList>
            <person name="Weng C.Y."/>
            <person name="Chen S.C."/>
            <person name="Lai M.C."/>
            <person name="Wu S.Y."/>
            <person name="Lin S."/>
            <person name="Yang T.F."/>
            <person name="Chen P.C."/>
        </authorList>
    </citation>
    <scope>NUCLEOTIDE SEQUENCE [LARGE SCALE GENOMIC DNA]</scope>
    <source>
        <strain evidence="1 2">CYW4</strain>
    </source>
</reference>